<keyword evidence="1" id="KW-0812">Transmembrane</keyword>
<name>A0A1D3K6V2_PSEVE</name>
<dbReference type="AlphaFoldDB" id="A0A1D3K6V2"/>
<organism evidence="2 4">
    <name type="scientific">Pseudomonas veronii 1YdBTEX2</name>
    <dbReference type="NCBI Taxonomy" id="1295141"/>
    <lineage>
        <taxon>Bacteria</taxon>
        <taxon>Pseudomonadati</taxon>
        <taxon>Pseudomonadota</taxon>
        <taxon>Gammaproteobacteria</taxon>
        <taxon>Pseudomonadales</taxon>
        <taxon>Pseudomonadaceae</taxon>
        <taxon>Pseudomonas</taxon>
    </lineage>
</organism>
<dbReference type="EMBL" id="LT599584">
    <property type="protein sequence ID" value="SBW84854.1"/>
    <property type="molecule type" value="Genomic_DNA"/>
</dbReference>
<gene>
    <name evidence="2" type="ORF">PVE_R2G0043</name>
    <name evidence="3" type="ORF">PVE_R2G0829</name>
</gene>
<accession>A0A1D3K6V2</accession>
<dbReference type="EMBL" id="LT599584">
    <property type="protein sequence ID" value="SBW84073.1"/>
    <property type="molecule type" value="Genomic_DNA"/>
</dbReference>
<dbReference type="Proteomes" id="UP000245431">
    <property type="component" value="Chromosome PVE_r2"/>
</dbReference>
<keyword evidence="1" id="KW-1133">Transmembrane helix</keyword>
<keyword evidence="1" id="KW-0472">Membrane</keyword>
<evidence type="ECO:0000313" key="4">
    <source>
        <dbReference type="Proteomes" id="UP000245431"/>
    </source>
</evidence>
<sequence length="147" mass="16532">MNMKILTVVRLPSEDSGLQNSIVRLHNRNIDSKRKDRNRFFRREPVMICNSANGASVLRYVMGTPGGISITKNAVALDYDAIDVLGVRFNDLVELELKRASSAEIYKWFWFHPDLNVRISIRLGIAGGLLGILGFCVGLLPFIHFSL</sequence>
<evidence type="ECO:0000313" key="3">
    <source>
        <dbReference type="EMBL" id="SBW84854.1"/>
    </source>
</evidence>
<evidence type="ECO:0000313" key="2">
    <source>
        <dbReference type="EMBL" id="SBW84073.1"/>
    </source>
</evidence>
<proteinExistence type="predicted"/>
<reference evidence="4" key="2">
    <citation type="submission" date="2016-07" db="EMBL/GenBank/DDBJ databases">
        <authorList>
            <person name="Florea S."/>
            <person name="Webb J.S."/>
            <person name="Jaromczyk J."/>
            <person name="Schardl C.L."/>
        </authorList>
    </citation>
    <scope>NUCLEOTIDE SEQUENCE [LARGE SCALE GENOMIC DNA]</scope>
    <source>
        <strain evidence="4">1YdBTEX2</strain>
    </source>
</reference>
<protein>
    <submittedName>
        <fullName evidence="2">Uncharacterized protein</fullName>
    </submittedName>
</protein>
<reference evidence="2" key="1">
    <citation type="submission" date="2016-07" db="EMBL/GenBank/DDBJ databases">
        <authorList>
            <person name="Bertelli C."/>
        </authorList>
    </citation>
    <scope>NUCLEOTIDE SEQUENCE</scope>
    <source>
        <strain evidence="2">1YdBTEX2</strain>
    </source>
</reference>
<evidence type="ECO:0000256" key="1">
    <source>
        <dbReference type="SAM" id="Phobius"/>
    </source>
</evidence>
<feature type="transmembrane region" description="Helical" evidence="1">
    <location>
        <begin position="123"/>
        <end position="143"/>
    </location>
</feature>